<keyword evidence="2" id="KW-1185">Reference proteome</keyword>
<name>A0A8J2Z1G4_9GAMM</name>
<dbReference type="RefSeq" id="WP_117001369.1">
    <property type="nucleotide sequence ID" value="NZ_BMJS01000001.1"/>
</dbReference>
<protein>
    <recommendedName>
        <fullName evidence="3">Transcriptional regulator</fullName>
    </recommendedName>
</protein>
<evidence type="ECO:0008006" key="3">
    <source>
        <dbReference type="Google" id="ProtNLM"/>
    </source>
</evidence>
<accession>A0A8J2Z1G4</accession>
<proteinExistence type="predicted"/>
<reference evidence="1" key="1">
    <citation type="journal article" date="2014" name="Int. J. Syst. Evol. Microbiol.">
        <title>Complete genome sequence of Corynebacterium casei LMG S-19264T (=DSM 44701T), isolated from a smear-ripened cheese.</title>
        <authorList>
            <consortium name="US DOE Joint Genome Institute (JGI-PGF)"/>
            <person name="Walter F."/>
            <person name="Albersmeier A."/>
            <person name="Kalinowski J."/>
            <person name="Ruckert C."/>
        </authorList>
    </citation>
    <scope>NUCLEOTIDE SEQUENCE</scope>
    <source>
        <strain evidence="1">CGMCC 1.15758</strain>
    </source>
</reference>
<dbReference type="Proteomes" id="UP000636949">
    <property type="component" value="Unassembled WGS sequence"/>
</dbReference>
<comment type="caution">
    <text evidence="1">The sequence shown here is derived from an EMBL/GenBank/DDBJ whole genome shotgun (WGS) entry which is preliminary data.</text>
</comment>
<dbReference type="CDD" id="cd00093">
    <property type="entry name" value="HTH_XRE"/>
    <property type="match status" value="1"/>
</dbReference>
<dbReference type="InterPro" id="IPR001387">
    <property type="entry name" value="Cro/C1-type_HTH"/>
</dbReference>
<reference evidence="1" key="2">
    <citation type="submission" date="2020-09" db="EMBL/GenBank/DDBJ databases">
        <authorList>
            <person name="Sun Q."/>
            <person name="Zhou Y."/>
        </authorList>
    </citation>
    <scope>NUCLEOTIDE SEQUENCE</scope>
    <source>
        <strain evidence="1">CGMCC 1.15758</strain>
    </source>
</reference>
<dbReference type="GO" id="GO:0003677">
    <property type="term" value="F:DNA binding"/>
    <property type="evidence" value="ECO:0007669"/>
    <property type="project" value="InterPro"/>
</dbReference>
<gene>
    <name evidence="1" type="ORF">GCM10010995_00130</name>
</gene>
<evidence type="ECO:0000313" key="1">
    <source>
        <dbReference type="EMBL" id="GGF86779.1"/>
    </source>
</evidence>
<dbReference type="OrthoDB" id="9799384at2"/>
<sequence length="102" mass="11808">MSFDFKTSLLQSAKEALQISKGELSAAKSHQIFIPEDIDVKEIRLKLNITRGEFCEKYGFKLRTLEKWEQKVTRPDSATRAYLTVISCNPEIVHQSLQQHRL</sequence>
<dbReference type="SUPFAM" id="SSF47413">
    <property type="entry name" value="lambda repressor-like DNA-binding domains"/>
    <property type="match status" value="1"/>
</dbReference>
<organism evidence="1 2">
    <name type="scientific">Cysteiniphilum litorale</name>
    <dbReference type="NCBI Taxonomy" id="2056700"/>
    <lineage>
        <taxon>Bacteria</taxon>
        <taxon>Pseudomonadati</taxon>
        <taxon>Pseudomonadota</taxon>
        <taxon>Gammaproteobacteria</taxon>
        <taxon>Thiotrichales</taxon>
        <taxon>Fastidiosibacteraceae</taxon>
        <taxon>Cysteiniphilum</taxon>
    </lineage>
</organism>
<evidence type="ECO:0000313" key="2">
    <source>
        <dbReference type="Proteomes" id="UP000636949"/>
    </source>
</evidence>
<dbReference type="InterPro" id="IPR010982">
    <property type="entry name" value="Lambda_DNA-bd_dom_sf"/>
</dbReference>
<dbReference type="Gene3D" id="1.10.260.40">
    <property type="entry name" value="lambda repressor-like DNA-binding domains"/>
    <property type="match status" value="1"/>
</dbReference>
<dbReference type="EMBL" id="BMJS01000001">
    <property type="protein sequence ID" value="GGF86779.1"/>
    <property type="molecule type" value="Genomic_DNA"/>
</dbReference>
<dbReference type="AlphaFoldDB" id="A0A8J2Z1G4"/>